<dbReference type="GO" id="GO:0010181">
    <property type="term" value="F:FMN binding"/>
    <property type="evidence" value="ECO:0007669"/>
    <property type="project" value="TreeGrafter"/>
</dbReference>
<evidence type="ECO:0000313" key="2">
    <source>
        <dbReference type="EMBL" id="QSB04658.1"/>
    </source>
</evidence>
<dbReference type="KEGG" id="nav:JQS30_12875"/>
<protein>
    <submittedName>
        <fullName evidence="2">NAD(P)H-dependent oxidoreductase</fullName>
    </submittedName>
</protein>
<sequence>MKLHVIIASTRPGRVGDQVGEWFAAQAQAHGSFHVRLVDLAEVNLPFLDEPAHPSARKYTHEHTRAWSATIDQADAFVFVTPEYNNGMNAPLKNALDFLYHEWAYKPAGFVSYGGASAGLRAVQMAKQVATTLRMYVVSSGVAISKRQRFEEGRLRPDSGMERAASGMLDELAKVAPAMRSLREAT</sequence>
<reference evidence="2" key="1">
    <citation type="submission" date="2021-02" db="EMBL/GenBank/DDBJ databases">
        <title>Natronoglycomyces albus gen. nov., sp. nov, a haloalkaliphilic actinobacterium from a soda solonchak soil.</title>
        <authorList>
            <person name="Sorokin D.Y."/>
            <person name="Khijniak T.V."/>
            <person name="Zakharycheva A.P."/>
            <person name="Boueva O.V."/>
            <person name="Ariskina E.V."/>
            <person name="Hahnke R.L."/>
            <person name="Bunk B."/>
            <person name="Sproer C."/>
            <person name="Schumann P."/>
            <person name="Evtushenko L.I."/>
            <person name="Kublanov I.V."/>
        </authorList>
    </citation>
    <scope>NUCLEOTIDE SEQUENCE</scope>
    <source>
        <strain evidence="2">DSM 106290</strain>
    </source>
</reference>
<dbReference type="GO" id="GO:0016491">
    <property type="term" value="F:oxidoreductase activity"/>
    <property type="evidence" value="ECO:0007669"/>
    <property type="project" value="InterPro"/>
</dbReference>
<dbReference type="Gene3D" id="3.40.50.360">
    <property type="match status" value="1"/>
</dbReference>
<dbReference type="GO" id="GO:0005829">
    <property type="term" value="C:cytosol"/>
    <property type="evidence" value="ECO:0007669"/>
    <property type="project" value="TreeGrafter"/>
</dbReference>
<feature type="domain" description="NADPH-dependent FMN reductase-like" evidence="1">
    <location>
        <begin position="1"/>
        <end position="146"/>
    </location>
</feature>
<dbReference type="InterPro" id="IPR050712">
    <property type="entry name" value="NAD(P)H-dep_reductase"/>
</dbReference>
<dbReference type="InterPro" id="IPR005025">
    <property type="entry name" value="FMN_Rdtase-like_dom"/>
</dbReference>
<evidence type="ECO:0000259" key="1">
    <source>
        <dbReference type="Pfam" id="PF03358"/>
    </source>
</evidence>
<name>A0A895XSP7_9ACTN</name>
<dbReference type="Proteomes" id="UP000662939">
    <property type="component" value="Chromosome"/>
</dbReference>
<dbReference type="Pfam" id="PF03358">
    <property type="entry name" value="FMN_red"/>
    <property type="match status" value="1"/>
</dbReference>
<dbReference type="SUPFAM" id="SSF52218">
    <property type="entry name" value="Flavoproteins"/>
    <property type="match status" value="1"/>
</dbReference>
<dbReference type="RefSeq" id="WP_213170654.1">
    <property type="nucleotide sequence ID" value="NZ_CP070496.1"/>
</dbReference>
<dbReference type="PANTHER" id="PTHR30543:SF21">
    <property type="entry name" value="NAD(P)H-DEPENDENT FMN REDUCTASE LOT6"/>
    <property type="match status" value="1"/>
</dbReference>
<dbReference type="EMBL" id="CP070496">
    <property type="protein sequence ID" value="QSB04658.1"/>
    <property type="molecule type" value="Genomic_DNA"/>
</dbReference>
<dbReference type="InterPro" id="IPR029039">
    <property type="entry name" value="Flavoprotein-like_sf"/>
</dbReference>
<dbReference type="AlphaFoldDB" id="A0A895XSP7"/>
<organism evidence="2 3">
    <name type="scientific">Natronoglycomyces albus</name>
    <dbReference type="NCBI Taxonomy" id="2811108"/>
    <lineage>
        <taxon>Bacteria</taxon>
        <taxon>Bacillati</taxon>
        <taxon>Actinomycetota</taxon>
        <taxon>Actinomycetes</taxon>
        <taxon>Glycomycetales</taxon>
        <taxon>Glycomycetaceae</taxon>
        <taxon>Natronoglycomyces</taxon>
    </lineage>
</organism>
<accession>A0A895XSP7</accession>
<evidence type="ECO:0000313" key="3">
    <source>
        <dbReference type="Proteomes" id="UP000662939"/>
    </source>
</evidence>
<gene>
    <name evidence="2" type="ORF">JQS30_12875</name>
</gene>
<proteinExistence type="predicted"/>
<keyword evidence="3" id="KW-1185">Reference proteome</keyword>
<dbReference type="PANTHER" id="PTHR30543">
    <property type="entry name" value="CHROMATE REDUCTASE"/>
    <property type="match status" value="1"/>
</dbReference>